<dbReference type="GO" id="GO:0003677">
    <property type="term" value="F:DNA binding"/>
    <property type="evidence" value="ECO:0007669"/>
    <property type="project" value="UniProtKB-KW"/>
</dbReference>
<comment type="subcellular location">
    <subcellularLocation>
        <location evidence="1">Nucleus</location>
    </subcellularLocation>
</comment>
<dbReference type="PROSITE" id="PS51032">
    <property type="entry name" value="AP2_ERF"/>
    <property type="match status" value="1"/>
</dbReference>
<dbReference type="InterPro" id="IPR001471">
    <property type="entry name" value="AP2/ERF_dom"/>
</dbReference>
<feature type="domain" description="AP2/ERF" evidence="7">
    <location>
        <begin position="20"/>
        <end position="77"/>
    </location>
</feature>
<evidence type="ECO:0000259" key="7">
    <source>
        <dbReference type="PROSITE" id="PS51032"/>
    </source>
</evidence>
<accession>A0ABD1ZM17</accession>
<dbReference type="GO" id="GO:0005634">
    <property type="term" value="C:nucleus"/>
    <property type="evidence" value="ECO:0007669"/>
    <property type="project" value="UniProtKB-SubCell"/>
</dbReference>
<dbReference type="SMART" id="SM00380">
    <property type="entry name" value="AP2"/>
    <property type="match status" value="1"/>
</dbReference>
<feature type="region of interest" description="Disordered" evidence="6">
    <location>
        <begin position="169"/>
        <end position="202"/>
    </location>
</feature>
<keyword evidence="2" id="KW-0805">Transcription regulation</keyword>
<dbReference type="Proteomes" id="UP001605036">
    <property type="component" value="Unassembled WGS sequence"/>
</dbReference>
<dbReference type="Pfam" id="PF00847">
    <property type="entry name" value="AP2"/>
    <property type="match status" value="1"/>
</dbReference>
<dbReference type="FunFam" id="3.30.730.10:FF:000001">
    <property type="entry name" value="Ethylene-responsive transcription factor 2"/>
    <property type="match status" value="1"/>
</dbReference>
<feature type="region of interest" description="Disordered" evidence="6">
    <location>
        <begin position="132"/>
        <end position="153"/>
    </location>
</feature>
<dbReference type="Gene3D" id="3.30.730.10">
    <property type="entry name" value="AP2/ERF domain"/>
    <property type="match status" value="1"/>
</dbReference>
<dbReference type="SUPFAM" id="SSF54171">
    <property type="entry name" value="DNA-binding domain"/>
    <property type="match status" value="1"/>
</dbReference>
<name>A0ABD1ZM17_9MARC</name>
<dbReference type="AlphaFoldDB" id="A0ABD1ZM17"/>
<keyword evidence="5" id="KW-0539">Nucleus</keyword>
<feature type="compositionally biased region" description="Low complexity" evidence="6">
    <location>
        <begin position="83"/>
        <end position="96"/>
    </location>
</feature>
<dbReference type="InterPro" id="IPR016177">
    <property type="entry name" value="DNA-bd_dom_sf"/>
</dbReference>
<evidence type="ECO:0000256" key="1">
    <source>
        <dbReference type="ARBA" id="ARBA00004123"/>
    </source>
</evidence>
<evidence type="ECO:0000256" key="5">
    <source>
        <dbReference type="ARBA" id="ARBA00023242"/>
    </source>
</evidence>
<dbReference type="CDD" id="cd00018">
    <property type="entry name" value="AP2"/>
    <property type="match status" value="1"/>
</dbReference>
<evidence type="ECO:0000256" key="3">
    <source>
        <dbReference type="ARBA" id="ARBA00023125"/>
    </source>
</evidence>
<reference evidence="8 9" key="1">
    <citation type="submission" date="2024-09" db="EMBL/GenBank/DDBJ databases">
        <title>Chromosome-scale assembly of Riccia fluitans.</title>
        <authorList>
            <person name="Paukszto L."/>
            <person name="Sawicki J."/>
            <person name="Karawczyk K."/>
            <person name="Piernik-Szablinska J."/>
            <person name="Szczecinska M."/>
            <person name="Mazdziarz M."/>
        </authorList>
    </citation>
    <scope>NUCLEOTIDE SEQUENCE [LARGE SCALE GENOMIC DNA]</scope>
    <source>
        <strain evidence="8">Rf_01</strain>
        <tissue evidence="8">Aerial parts of the thallus</tissue>
    </source>
</reference>
<feature type="region of interest" description="Disordered" evidence="6">
    <location>
        <begin position="76"/>
        <end position="113"/>
    </location>
</feature>
<dbReference type="PANTHER" id="PTHR31677:SF157">
    <property type="entry name" value="AP2_ERF DOMAIN-CONTAINING PROTEIN"/>
    <property type="match status" value="1"/>
</dbReference>
<comment type="caution">
    <text evidence="8">The sequence shown here is derived from an EMBL/GenBank/DDBJ whole genome shotgun (WGS) entry which is preliminary data.</text>
</comment>
<evidence type="ECO:0000313" key="8">
    <source>
        <dbReference type="EMBL" id="KAL2652500.1"/>
    </source>
</evidence>
<sequence length="299" mass="32822">MALRDEEQTSKAHHAEQGAHFRGVRKRPWGRFAAEIRDPWKKTRVWLGTFDTAEEAARAYDAAARALRGAKAKTNFATPCDDQSTSQSSTVESWSSPKNLPRPQPTESWRSRGGLDLNISVNEFASVEDVTNRGAAKSGSVARSSRSPAEGITTCVLSNKRPAATLFEEVNNPPSDTKRQKSGKKNSVTVDRRDGGRDWLGGGKGVVHQALETRACHSDCDSSSSVVLEAEAVFIPEVKPPTRSIPLLDLNMLPPVDSQYECEEFGEVFHNKELSSDNVDVKQPSILFWGPNMPLCSRA</sequence>
<evidence type="ECO:0000256" key="2">
    <source>
        <dbReference type="ARBA" id="ARBA00023015"/>
    </source>
</evidence>
<evidence type="ECO:0000313" key="9">
    <source>
        <dbReference type="Proteomes" id="UP001605036"/>
    </source>
</evidence>
<evidence type="ECO:0000256" key="6">
    <source>
        <dbReference type="SAM" id="MobiDB-lite"/>
    </source>
</evidence>
<keyword evidence="9" id="KW-1185">Reference proteome</keyword>
<dbReference type="InterPro" id="IPR036955">
    <property type="entry name" value="AP2/ERF_dom_sf"/>
</dbReference>
<dbReference type="EMBL" id="JBHFFA010000001">
    <property type="protein sequence ID" value="KAL2652500.1"/>
    <property type="molecule type" value="Genomic_DNA"/>
</dbReference>
<dbReference type="PRINTS" id="PR00367">
    <property type="entry name" value="ETHRSPELEMNT"/>
</dbReference>
<gene>
    <name evidence="8" type="ORF">R1flu_020628</name>
</gene>
<dbReference type="PANTHER" id="PTHR31677">
    <property type="entry name" value="AP2 DOMAIN CLASS TRANSCRIPTION FACTOR"/>
    <property type="match status" value="1"/>
</dbReference>
<evidence type="ECO:0000256" key="4">
    <source>
        <dbReference type="ARBA" id="ARBA00023163"/>
    </source>
</evidence>
<organism evidence="8 9">
    <name type="scientific">Riccia fluitans</name>
    <dbReference type="NCBI Taxonomy" id="41844"/>
    <lineage>
        <taxon>Eukaryota</taxon>
        <taxon>Viridiplantae</taxon>
        <taxon>Streptophyta</taxon>
        <taxon>Embryophyta</taxon>
        <taxon>Marchantiophyta</taxon>
        <taxon>Marchantiopsida</taxon>
        <taxon>Marchantiidae</taxon>
        <taxon>Marchantiales</taxon>
        <taxon>Ricciaceae</taxon>
        <taxon>Riccia</taxon>
    </lineage>
</organism>
<feature type="compositionally biased region" description="Basic and acidic residues" evidence="6">
    <location>
        <begin position="1"/>
        <end position="19"/>
    </location>
</feature>
<feature type="region of interest" description="Disordered" evidence="6">
    <location>
        <begin position="1"/>
        <end position="24"/>
    </location>
</feature>
<proteinExistence type="predicted"/>
<keyword evidence="3" id="KW-0238">DNA-binding</keyword>
<keyword evidence="4" id="KW-0804">Transcription</keyword>
<protein>
    <recommendedName>
        <fullName evidence="7">AP2/ERF domain-containing protein</fullName>
    </recommendedName>
</protein>